<keyword evidence="2" id="KW-1185">Reference proteome</keyword>
<proteinExistence type="predicted"/>
<comment type="caution">
    <text evidence="1">The sequence shown here is derived from an EMBL/GenBank/DDBJ whole genome shotgun (WGS) entry which is preliminary data.</text>
</comment>
<name>A0AC61PNS5_9FIRM</name>
<dbReference type="Proteomes" id="UP000192328">
    <property type="component" value="Unassembled WGS sequence"/>
</dbReference>
<protein>
    <submittedName>
        <fullName evidence="1">RNA methyltransferase, TrmH family</fullName>
    </submittedName>
</protein>
<keyword evidence="1" id="KW-0489">Methyltransferase</keyword>
<evidence type="ECO:0000313" key="1">
    <source>
        <dbReference type="EMBL" id="SMC76521.1"/>
    </source>
</evidence>
<evidence type="ECO:0000313" key="2">
    <source>
        <dbReference type="Proteomes" id="UP000192328"/>
    </source>
</evidence>
<dbReference type="EMBL" id="FWXZ01000005">
    <property type="protein sequence ID" value="SMC76521.1"/>
    <property type="molecule type" value="Genomic_DNA"/>
</dbReference>
<gene>
    <name evidence="1" type="ORF">SAMN06297397_2384</name>
</gene>
<reference evidence="1" key="1">
    <citation type="submission" date="2017-04" db="EMBL/GenBank/DDBJ databases">
        <authorList>
            <person name="Varghese N."/>
            <person name="Submissions S."/>
        </authorList>
    </citation>
    <scope>NUCLEOTIDE SEQUENCE</scope>
    <source>
        <strain evidence="1">WTE2008</strain>
    </source>
</reference>
<organism evidence="1 2">
    <name type="scientific">Aristaeella lactis</name>
    <dbReference type="NCBI Taxonomy" id="3046383"/>
    <lineage>
        <taxon>Bacteria</taxon>
        <taxon>Bacillati</taxon>
        <taxon>Bacillota</taxon>
        <taxon>Clostridia</taxon>
        <taxon>Eubacteriales</taxon>
        <taxon>Aristaeellaceae</taxon>
        <taxon>Aristaeella</taxon>
    </lineage>
</organism>
<sequence length="241" mass="26335">MPSLSAYKSDLDYSYAPGVFPSMECMLHRPGQVRRLLLHSSAAGREGADKLRALADKLGVRIEEADKALSRISGKENCFAAAVFEKFEDEPAADKPHVVLHNPGDSGNVGTILRTALGLGIEDVALIRPCVDVFDPKTVRASMGSVFSLRIKVYDSFEDYRAAFPDRPLYPFMLDASIPLQEAVKTKPSVWTLVFGNEGRGLPKEFASCGQAVRIESNDKVDSLNLAIAAGIGIYQFRIQN</sequence>
<accession>A0AC61PNS5</accession>
<keyword evidence="1" id="KW-0808">Transferase</keyword>